<reference evidence="6 7" key="1">
    <citation type="submission" date="2017-06" db="EMBL/GenBank/DDBJ databases">
        <title>Sequencing and comparative analysis of myxobacterial genomes.</title>
        <authorList>
            <person name="Rupp O."/>
            <person name="Goesmann A."/>
            <person name="Sogaard-Andersen L."/>
        </authorList>
    </citation>
    <scope>NUCLEOTIDE SEQUENCE [LARGE SCALE GENOMIC DNA]</scope>
    <source>
        <strain evidence="6 7">DSM 14697</strain>
    </source>
</reference>
<feature type="region of interest" description="Disordered" evidence="4">
    <location>
        <begin position="152"/>
        <end position="173"/>
    </location>
</feature>
<dbReference type="Gene3D" id="3.40.47.10">
    <property type="match status" value="2"/>
</dbReference>
<dbReference type="Pfam" id="PF02801">
    <property type="entry name" value="Ketoacyl-synt_C"/>
    <property type="match status" value="1"/>
</dbReference>
<name>A0A250K1V4_9BACT</name>
<dbReference type="OrthoDB" id="9808669at2"/>
<dbReference type="InterPro" id="IPR014030">
    <property type="entry name" value="Ketoacyl_synth_N"/>
</dbReference>
<evidence type="ECO:0000313" key="7">
    <source>
        <dbReference type="Proteomes" id="UP000217343"/>
    </source>
</evidence>
<dbReference type="InterPro" id="IPR016039">
    <property type="entry name" value="Thiolase-like"/>
</dbReference>
<dbReference type="PROSITE" id="PS52004">
    <property type="entry name" value="KS3_2"/>
    <property type="match status" value="1"/>
</dbReference>
<protein>
    <submittedName>
        <fullName evidence="6">Beta-ketoacyl synthase</fullName>
    </submittedName>
</protein>
<dbReference type="InterPro" id="IPR000794">
    <property type="entry name" value="Beta-ketoacyl_synthase"/>
</dbReference>
<dbReference type="AlphaFoldDB" id="A0A250K1V4"/>
<accession>A0A250K1V4</accession>
<dbReference type="EMBL" id="CP022203">
    <property type="protein sequence ID" value="ATB49993.1"/>
    <property type="molecule type" value="Genomic_DNA"/>
</dbReference>
<dbReference type="GO" id="GO:0005829">
    <property type="term" value="C:cytosol"/>
    <property type="evidence" value="ECO:0007669"/>
    <property type="project" value="TreeGrafter"/>
</dbReference>
<comment type="similarity">
    <text evidence="1 3">Belongs to the thiolase-like superfamily. Beta-ketoacyl-ACP synthases family.</text>
</comment>
<evidence type="ECO:0000256" key="1">
    <source>
        <dbReference type="ARBA" id="ARBA00008467"/>
    </source>
</evidence>
<gene>
    <name evidence="6" type="ORF">MYMAC_005647</name>
</gene>
<dbReference type="RefSeq" id="WP_095960356.1">
    <property type="nucleotide sequence ID" value="NZ_CP022203.1"/>
</dbReference>
<keyword evidence="2 3" id="KW-0808">Transferase</keyword>
<dbReference type="GO" id="GO:0004315">
    <property type="term" value="F:3-oxoacyl-[acyl-carrier-protein] synthase activity"/>
    <property type="evidence" value="ECO:0007669"/>
    <property type="project" value="TreeGrafter"/>
</dbReference>
<dbReference type="SMART" id="SM00825">
    <property type="entry name" value="PKS_KS"/>
    <property type="match status" value="1"/>
</dbReference>
<sequence length="523" mass="57085">MRRVGIFGWGVVAPRSRNIEAFERNLSSSESWLSPFNGFGPDNFLVGMPEFDLADYKPWIDARFPGSRFSQLERKMGQPTQYAIGAFIQSLAQNPGLEQELQALGPRAHVYVGTGLGDLPTIRSISLDLYRAQRRWDRFWAAPERNSALRQWRETQEPLPGLPPEPSTVDEATRDEAEDAWWHFWAGRSPELREYLDELREIEAIGVPDDGDVESAKLAVIKEKRTRNARLQKKWMSPEPPWNAVSSNVLWNIHNTPASQISMMGRITGMTFAPVAACSSFGYGLRLALNAIQLGQAKAVVMGMTDPPPMPLTVGGFYNARVISADAALSKPLTALRGTHIAGGSVVWVLGDLEHFTARGFKPLGMEPVTVGVTADADHIITPSKEGPTLAIREALGAAGIAPEDVGSWDLHATATPGDFLEVQNLRDVLPEQVLITARKGTFGHGMSAGGGWELTAQYLGYGQGKVFPTPLQEAELNKQISRVHGRFVFDEAVPAPAGCAGKLSMGVGGINACVISRPWPKE</sequence>
<organism evidence="6 7">
    <name type="scientific">Corallococcus macrosporus DSM 14697</name>
    <dbReference type="NCBI Taxonomy" id="1189310"/>
    <lineage>
        <taxon>Bacteria</taxon>
        <taxon>Pseudomonadati</taxon>
        <taxon>Myxococcota</taxon>
        <taxon>Myxococcia</taxon>
        <taxon>Myxococcales</taxon>
        <taxon>Cystobacterineae</taxon>
        <taxon>Myxococcaceae</taxon>
        <taxon>Corallococcus</taxon>
    </lineage>
</organism>
<evidence type="ECO:0000256" key="2">
    <source>
        <dbReference type="ARBA" id="ARBA00022679"/>
    </source>
</evidence>
<proteinExistence type="inferred from homology"/>
<feature type="domain" description="Ketosynthase family 3 (KS3)" evidence="5">
    <location>
        <begin position="1"/>
        <end position="519"/>
    </location>
</feature>
<evidence type="ECO:0000313" key="6">
    <source>
        <dbReference type="EMBL" id="ATB49993.1"/>
    </source>
</evidence>
<dbReference type="InterPro" id="IPR014031">
    <property type="entry name" value="Ketoacyl_synth_C"/>
</dbReference>
<dbReference type="SUPFAM" id="SSF53901">
    <property type="entry name" value="Thiolase-like"/>
    <property type="match status" value="1"/>
</dbReference>
<dbReference type="PANTHER" id="PTHR11712">
    <property type="entry name" value="POLYKETIDE SYNTHASE-RELATED"/>
    <property type="match status" value="1"/>
</dbReference>
<evidence type="ECO:0000259" key="5">
    <source>
        <dbReference type="PROSITE" id="PS52004"/>
    </source>
</evidence>
<keyword evidence="7" id="KW-1185">Reference proteome</keyword>
<dbReference type="GO" id="GO:0006633">
    <property type="term" value="P:fatty acid biosynthetic process"/>
    <property type="evidence" value="ECO:0007669"/>
    <property type="project" value="TreeGrafter"/>
</dbReference>
<evidence type="ECO:0000256" key="3">
    <source>
        <dbReference type="RuleBase" id="RU003694"/>
    </source>
</evidence>
<dbReference type="InterPro" id="IPR020841">
    <property type="entry name" value="PKS_Beta-ketoAc_synthase_dom"/>
</dbReference>
<dbReference type="Pfam" id="PF00109">
    <property type="entry name" value="ketoacyl-synt"/>
    <property type="match status" value="1"/>
</dbReference>
<dbReference type="KEGG" id="mmas:MYMAC_005647"/>
<dbReference type="PANTHER" id="PTHR11712:SF336">
    <property type="entry name" value="3-OXOACYL-[ACYL-CARRIER-PROTEIN] SYNTHASE, MITOCHONDRIAL"/>
    <property type="match status" value="1"/>
</dbReference>
<evidence type="ECO:0000256" key="4">
    <source>
        <dbReference type="SAM" id="MobiDB-lite"/>
    </source>
</evidence>
<dbReference type="Proteomes" id="UP000217343">
    <property type="component" value="Chromosome"/>
</dbReference>